<dbReference type="PANTHER" id="PTHR42748:SF14">
    <property type="entry name" value="SNOAL-LIKE DOMAIN-CONTAINING PROTEIN"/>
    <property type="match status" value="1"/>
</dbReference>
<reference evidence="4 5" key="1">
    <citation type="journal article" date="2018" name="Mol. Biol. Evol.">
        <title>Broad Genomic Sampling Reveals a Smut Pathogenic Ancestry of the Fungal Clade Ustilaginomycotina.</title>
        <authorList>
            <person name="Kijpornyongpan T."/>
            <person name="Mondo S.J."/>
            <person name="Barry K."/>
            <person name="Sandor L."/>
            <person name="Lee J."/>
            <person name="Lipzen A."/>
            <person name="Pangilinan J."/>
            <person name="LaButti K."/>
            <person name="Hainaut M."/>
            <person name="Henrissat B."/>
            <person name="Grigoriev I.V."/>
            <person name="Spatafora J.W."/>
            <person name="Aime M.C."/>
        </authorList>
    </citation>
    <scope>NUCLEOTIDE SEQUENCE [LARGE SCALE GENOMIC DNA]</scope>
    <source>
        <strain evidence="4 5">MCA 4198</strain>
    </source>
</reference>
<dbReference type="PANTHER" id="PTHR42748">
    <property type="entry name" value="NITROGEN METABOLITE REPRESSION PROTEIN NMRA FAMILY MEMBER"/>
    <property type="match status" value="1"/>
</dbReference>
<keyword evidence="2" id="KW-0521">NADP</keyword>
<evidence type="ECO:0000256" key="2">
    <source>
        <dbReference type="ARBA" id="ARBA00022857"/>
    </source>
</evidence>
<dbReference type="InterPro" id="IPR008030">
    <property type="entry name" value="NmrA-like"/>
</dbReference>
<feature type="domain" description="NmrA-like" evidence="3">
    <location>
        <begin position="5"/>
        <end position="255"/>
    </location>
</feature>
<evidence type="ECO:0000256" key="1">
    <source>
        <dbReference type="ARBA" id="ARBA00006328"/>
    </source>
</evidence>
<evidence type="ECO:0000313" key="4">
    <source>
        <dbReference type="EMBL" id="PWN88905.1"/>
    </source>
</evidence>
<dbReference type="Gene3D" id="3.40.50.720">
    <property type="entry name" value="NAD(P)-binding Rossmann-like Domain"/>
    <property type="match status" value="1"/>
</dbReference>
<dbReference type="GO" id="GO:0005634">
    <property type="term" value="C:nucleus"/>
    <property type="evidence" value="ECO:0007669"/>
    <property type="project" value="TreeGrafter"/>
</dbReference>
<protein>
    <submittedName>
        <fullName evidence="4">NAD(P)-binding protein</fullName>
    </submittedName>
</protein>
<sequence length="366" mass="40612">MSAIQKIFVVGGTGAQGMPVVRGLVDKYRCRILTRDVSSPRALELKALGPNIELFQGVFTDTAVLRQGMKDCDGVFFNLDGFNTGEKAETFWAIRSYELAREQGVRFFVYGNLDYGYKKGGYDPKYRCGHYDGKGRIGEWVLAQSKGSPMGAAVFTTGPYMDMTVAYGTPMMPSIVDGTATWAVPLGKGAVPHVCLEDCGPYVRWLFDHFDGEANGMDLEVAIDHIAYEDLASAFSAVTGKPARYVDVTLDEYWEKGPMSKAATNATGYTVDPDDAAAMTMRDNFTGFWNLWKNSGGNAGVIRRDYALLDRIHPTRIKSAHEWFKKQDEVARKKGSSLWQMAENTKPILKIHEDFASGKITHRSRV</sequence>
<dbReference type="OrthoDB" id="300709at2759"/>
<dbReference type="EMBL" id="KZ819637">
    <property type="protein sequence ID" value="PWN88905.1"/>
    <property type="molecule type" value="Genomic_DNA"/>
</dbReference>
<dbReference type="Proteomes" id="UP000245768">
    <property type="component" value="Unassembled WGS sequence"/>
</dbReference>
<dbReference type="SUPFAM" id="SSF51735">
    <property type="entry name" value="NAD(P)-binding Rossmann-fold domains"/>
    <property type="match status" value="1"/>
</dbReference>
<accession>A0A316YMD9</accession>
<dbReference type="Gene3D" id="3.90.25.10">
    <property type="entry name" value="UDP-galactose 4-epimerase, domain 1"/>
    <property type="match status" value="1"/>
</dbReference>
<evidence type="ECO:0000259" key="3">
    <source>
        <dbReference type="Pfam" id="PF05368"/>
    </source>
</evidence>
<dbReference type="STRING" id="215250.A0A316YMD9"/>
<comment type="similarity">
    <text evidence="1">Belongs to the NmrA-type oxidoreductase family.</text>
</comment>
<dbReference type="InParanoid" id="A0A316YMD9"/>
<keyword evidence="5" id="KW-1185">Reference proteome</keyword>
<dbReference type="Pfam" id="PF05368">
    <property type="entry name" value="NmrA"/>
    <property type="match status" value="1"/>
</dbReference>
<dbReference type="GeneID" id="37047010"/>
<organism evidence="4 5">
    <name type="scientific">Acaromyces ingoldii</name>
    <dbReference type="NCBI Taxonomy" id="215250"/>
    <lineage>
        <taxon>Eukaryota</taxon>
        <taxon>Fungi</taxon>
        <taxon>Dikarya</taxon>
        <taxon>Basidiomycota</taxon>
        <taxon>Ustilaginomycotina</taxon>
        <taxon>Exobasidiomycetes</taxon>
        <taxon>Exobasidiales</taxon>
        <taxon>Cryptobasidiaceae</taxon>
        <taxon>Acaromyces</taxon>
    </lineage>
</organism>
<dbReference type="AlphaFoldDB" id="A0A316YMD9"/>
<dbReference type="InterPro" id="IPR051164">
    <property type="entry name" value="NmrA-like_oxidored"/>
</dbReference>
<name>A0A316YMD9_9BASI</name>
<dbReference type="InterPro" id="IPR036291">
    <property type="entry name" value="NAD(P)-bd_dom_sf"/>
</dbReference>
<proteinExistence type="inferred from homology"/>
<dbReference type="RefSeq" id="XP_025376103.1">
    <property type="nucleotide sequence ID" value="XM_025525094.1"/>
</dbReference>
<gene>
    <name evidence="4" type="ORF">FA10DRAFT_302303</name>
</gene>
<evidence type="ECO:0000313" key="5">
    <source>
        <dbReference type="Proteomes" id="UP000245768"/>
    </source>
</evidence>